<reference evidence="1 2" key="1">
    <citation type="submission" date="2017-09" db="EMBL/GenBank/DDBJ databases">
        <title>Large-scale bioinformatics analysis of Bacillus genomes uncovers conserved roles of natural products in bacterial physiology.</title>
        <authorList>
            <consortium name="Agbiome Team Llc"/>
            <person name="Bleich R.M."/>
            <person name="Grubbs K.J."/>
            <person name="Santa Maria K.C."/>
            <person name="Allen S.E."/>
            <person name="Farag S."/>
            <person name="Shank E.A."/>
            <person name="Bowers A."/>
        </authorList>
    </citation>
    <scope>NUCLEOTIDE SEQUENCE [LARGE SCALE GENOMIC DNA]</scope>
    <source>
        <strain evidence="1 2">AFS065400</strain>
    </source>
</reference>
<comment type="caution">
    <text evidence="1">The sequence shown here is derived from an EMBL/GenBank/DDBJ whole genome shotgun (WGS) entry which is preliminary data.</text>
</comment>
<organism evidence="1 2">
    <name type="scientific">Bacillus thuringiensis</name>
    <dbReference type="NCBI Taxonomy" id="1428"/>
    <lineage>
        <taxon>Bacteria</taxon>
        <taxon>Bacillati</taxon>
        <taxon>Bacillota</taxon>
        <taxon>Bacilli</taxon>
        <taxon>Bacillales</taxon>
        <taxon>Bacillaceae</taxon>
        <taxon>Bacillus</taxon>
        <taxon>Bacillus cereus group</taxon>
    </lineage>
</organism>
<dbReference type="EMBL" id="NVCO01000007">
    <property type="protein sequence ID" value="PFT50784.1"/>
    <property type="molecule type" value="Genomic_DNA"/>
</dbReference>
<dbReference type="AlphaFoldDB" id="A0A9X7FY24"/>
<name>A0A9X7FY24_BACTU</name>
<protein>
    <submittedName>
        <fullName evidence="1">Uncharacterized protein</fullName>
    </submittedName>
</protein>
<evidence type="ECO:0000313" key="2">
    <source>
        <dbReference type="Proteomes" id="UP000226106"/>
    </source>
</evidence>
<dbReference type="Proteomes" id="UP000226106">
    <property type="component" value="Unassembled WGS sequence"/>
</dbReference>
<sequence>MEKKDINLIILVSNLSKSFIIIWDTKDGIEVMGEDEIINEYIEIRFTELDEFMKWGREYLANIDMKYKSS</sequence>
<gene>
    <name evidence="1" type="ORF">COK72_01915</name>
</gene>
<accession>A0A9X7FY24</accession>
<proteinExistence type="predicted"/>
<evidence type="ECO:0000313" key="1">
    <source>
        <dbReference type="EMBL" id="PFT50784.1"/>
    </source>
</evidence>
<dbReference type="RefSeq" id="WP_098640103.1">
    <property type="nucleotide sequence ID" value="NZ_NVCO01000007.1"/>
</dbReference>